<keyword evidence="6" id="KW-1185">Reference proteome</keyword>
<name>A0A0D2G8G5_9EURO</name>
<feature type="repeat" description="ANK" evidence="3">
    <location>
        <begin position="572"/>
        <end position="604"/>
    </location>
</feature>
<protein>
    <submittedName>
        <fullName evidence="5">Uncharacterized protein</fullName>
    </submittedName>
</protein>
<dbReference type="HOGENOM" id="CLU_337704_0_0_1"/>
<dbReference type="Gene3D" id="1.25.40.20">
    <property type="entry name" value="Ankyrin repeat-containing domain"/>
    <property type="match status" value="3"/>
</dbReference>
<dbReference type="Proteomes" id="UP000054266">
    <property type="component" value="Unassembled WGS sequence"/>
</dbReference>
<dbReference type="PANTHER" id="PTHR24123">
    <property type="entry name" value="ANKYRIN REPEAT-CONTAINING"/>
    <property type="match status" value="1"/>
</dbReference>
<dbReference type="InterPro" id="IPR051165">
    <property type="entry name" value="Multifunctional_ANK_Repeat"/>
</dbReference>
<feature type="region of interest" description="Disordered" evidence="4">
    <location>
        <begin position="166"/>
        <end position="227"/>
    </location>
</feature>
<feature type="region of interest" description="Disordered" evidence="4">
    <location>
        <begin position="127"/>
        <end position="154"/>
    </location>
</feature>
<dbReference type="PROSITE" id="PS50297">
    <property type="entry name" value="ANK_REP_REGION"/>
    <property type="match status" value="10"/>
</dbReference>
<evidence type="ECO:0000256" key="4">
    <source>
        <dbReference type="SAM" id="MobiDB-lite"/>
    </source>
</evidence>
<dbReference type="EMBL" id="KN846958">
    <property type="protein sequence ID" value="KIW68199.1"/>
    <property type="molecule type" value="Genomic_DNA"/>
</dbReference>
<dbReference type="Pfam" id="PF00023">
    <property type="entry name" value="Ank"/>
    <property type="match status" value="1"/>
</dbReference>
<proteinExistence type="predicted"/>
<dbReference type="PANTHER" id="PTHR24123:SF33">
    <property type="entry name" value="PROTEIN HOS4"/>
    <property type="match status" value="1"/>
</dbReference>
<feature type="repeat" description="ANK" evidence="3">
    <location>
        <begin position="299"/>
        <end position="331"/>
    </location>
</feature>
<reference evidence="5 6" key="1">
    <citation type="submission" date="2015-01" db="EMBL/GenBank/DDBJ databases">
        <title>The Genome Sequence of Capronia semiimmersa CBS27337.</title>
        <authorList>
            <consortium name="The Broad Institute Genomics Platform"/>
            <person name="Cuomo C."/>
            <person name="de Hoog S."/>
            <person name="Gorbushina A."/>
            <person name="Stielow B."/>
            <person name="Teixiera M."/>
            <person name="Abouelleil A."/>
            <person name="Chapman S.B."/>
            <person name="Priest M."/>
            <person name="Young S.K."/>
            <person name="Wortman J."/>
            <person name="Nusbaum C."/>
            <person name="Birren B."/>
        </authorList>
    </citation>
    <scope>NUCLEOTIDE SEQUENCE [LARGE SCALE GENOMIC DNA]</scope>
    <source>
        <strain evidence="5 6">CBS 27337</strain>
    </source>
</reference>
<dbReference type="PROSITE" id="PS50088">
    <property type="entry name" value="ANK_REPEAT"/>
    <property type="match status" value="10"/>
</dbReference>
<feature type="repeat" description="ANK" evidence="3">
    <location>
        <begin position="715"/>
        <end position="747"/>
    </location>
</feature>
<feature type="compositionally biased region" description="Basic and acidic residues" evidence="4">
    <location>
        <begin position="141"/>
        <end position="154"/>
    </location>
</feature>
<feature type="repeat" description="ANK" evidence="3">
    <location>
        <begin position="505"/>
        <end position="537"/>
    </location>
</feature>
<dbReference type="InterPro" id="IPR036770">
    <property type="entry name" value="Ankyrin_rpt-contain_sf"/>
</dbReference>
<gene>
    <name evidence="5" type="ORF">PV04_04160</name>
</gene>
<dbReference type="InterPro" id="IPR002110">
    <property type="entry name" value="Ankyrin_rpt"/>
</dbReference>
<evidence type="ECO:0000313" key="6">
    <source>
        <dbReference type="Proteomes" id="UP000054266"/>
    </source>
</evidence>
<dbReference type="Pfam" id="PF12796">
    <property type="entry name" value="Ank_2"/>
    <property type="match status" value="4"/>
</dbReference>
<dbReference type="SUPFAM" id="SSF48403">
    <property type="entry name" value="Ankyrin repeat"/>
    <property type="match status" value="2"/>
</dbReference>
<evidence type="ECO:0000256" key="3">
    <source>
        <dbReference type="PROSITE-ProRule" id="PRU00023"/>
    </source>
</evidence>
<feature type="repeat" description="ANK" evidence="3">
    <location>
        <begin position="751"/>
        <end position="783"/>
    </location>
</feature>
<feature type="compositionally biased region" description="Low complexity" evidence="4">
    <location>
        <begin position="199"/>
        <end position="220"/>
    </location>
</feature>
<dbReference type="SMART" id="SM00248">
    <property type="entry name" value="ANK"/>
    <property type="match status" value="13"/>
</dbReference>
<keyword evidence="2 3" id="KW-0040">ANK repeat</keyword>
<organism evidence="5 6">
    <name type="scientific">Phialophora macrospora</name>
    <dbReference type="NCBI Taxonomy" id="1851006"/>
    <lineage>
        <taxon>Eukaryota</taxon>
        <taxon>Fungi</taxon>
        <taxon>Dikarya</taxon>
        <taxon>Ascomycota</taxon>
        <taxon>Pezizomycotina</taxon>
        <taxon>Eurotiomycetes</taxon>
        <taxon>Chaetothyriomycetidae</taxon>
        <taxon>Chaetothyriales</taxon>
        <taxon>Herpotrichiellaceae</taxon>
        <taxon>Phialophora</taxon>
    </lineage>
</organism>
<dbReference type="PRINTS" id="PR01415">
    <property type="entry name" value="ANKYRIN"/>
</dbReference>
<accession>A0A0D2G8G5</accession>
<keyword evidence="1" id="KW-0677">Repeat</keyword>
<feature type="repeat" description="ANK" evidence="3">
    <location>
        <begin position="438"/>
        <end position="461"/>
    </location>
</feature>
<feature type="repeat" description="ANK" evidence="3">
    <location>
        <begin position="371"/>
        <end position="403"/>
    </location>
</feature>
<dbReference type="AlphaFoldDB" id="A0A0D2G8G5"/>
<feature type="repeat" description="ANK" evidence="3">
    <location>
        <begin position="472"/>
        <end position="504"/>
    </location>
</feature>
<evidence type="ECO:0000256" key="1">
    <source>
        <dbReference type="ARBA" id="ARBA00022737"/>
    </source>
</evidence>
<dbReference type="STRING" id="5601.A0A0D2G8G5"/>
<evidence type="ECO:0000256" key="2">
    <source>
        <dbReference type="ARBA" id="ARBA00023043"/>
    </source>
</evidence>
<feature type="repeat" description="ANK" evidence="3">
    <location>
        <begin position="404"/>
        <end position="436"/>
    </location>
</feature>
<evidence type="ECO:0000313" key="5">
    <source>
        <dbReference type="EMBL" id="KIW68199.1"/>
    </source>
</evidence>
<sequence>MAPTTLRLIYPLLQDGVKALNSVEKLDAGPSSSTNQLRKPLEAIEKSLLEILVLLNRINSHHPPSREPSPEEKCVKAAVQGCSYILATINYNLNRMAAKKSPIQDTWNESLKLLEVYQKAISDLPGMLHQGKTGPQTSEDFLQKTERSNDQAKSLKEKCDYMRHQATKAGDQGQKNPPVNVLPEAQGPRKEPPKRTKAATKNAATQTSGQTTHTGSQRSSAPTQSHDNCIGYGRGLIEGRNGVCHMLKRLNIFENEAPRGKRASWLLKAIDKDEKIVGLVLELGADPNQLSSKIDCHDPTYLPLCYAAKTGKEAIVKLLIGKGAKVHARDRSGDTVLLSAASNGMVRLVELLLDEHKTDIEIRNTGTNDRKGFTPLMMAVYFGHLETAKSLLNRQANREVVDEAGNPLLHIAIGKGHLEMIKLLVEHGVQVATSDTKSGDTPLHCAIRNGSIDVGKYVMEKARALINALNNKNETPLFLAARMKMLDMIEPLIKHGAIINARNEYGYTPLHAAVLAKDMEMVGALLKEGAKVGIPNNAGQTPLHSAVVAKDIASIKVLLELGPKVDWSDKIYPRSPLHQAVIGEDPESVKTLLDLGCNMEVKDRAGKYPLQYILEMPESKASAVDLLREFLKVHERKTSFHKGFHALSKASRDGRLIFVQEILRSDPGLVTWRPPANSAFLLPLHEAIKANNKDVLEELCKTAKNLSAIDSKDHQGNTALHQSIISGRPHLIPLLIGNGADKEHPSGEADGSLPPLHLAALRMNLMAVKCLLNMGADVKRRIPGGEPCDACQRTRERPQGRDARCILRNLDPSFRSNPNFEAIDELLNWAKPIVTQRAAVRVPQRAPGRQNITNTLMSIRH</sequence>
<feature type="repeat" description="ANK" evidence="3">
    <location>
        <begin position="538"/>
        <end position="570"/>
    </location>
</feature>